<proteinExistence type="predicted"/>
<accession>A0AAV7LNW9</accession>
<organism evidence="2 3">
    <name type="scientific">Pleurodeles waltl</name>
    <name type="common">Iberian ribbed newt</name>
    <dbReference type="NCBI Taxonomy" id="8319"/>
    <lineage>
        <taxon>Eukaryota</taxon>
        <taxon>Metazoa</taxon>
        <taxon>Chordata</taxon>
        <taxon>Craniata</taxon>
        <taxon>Vertebrata</taxon>
        <taxon>Euteleostomi</taxon>
        <taxon>Amphibia</taxon>
        <taxon>Batrachia</taxon>
        <taxon>Caudata</taxon>
        <taxon>Salamandroidea</taxon>
        <taxon>Salamandridae</taxon>
        <taxon>Pleurodelinae</taxon>
        <taxon>Pleurodeles</taxon>
    </lineage>
</organism>
<dbReference type="InterPro" id="IPR042566">
    <property type="entry name" value="L1_C"/>
</dbReference>
<evidence type="ECO:0000313" key="2">
    <source>
        <dbReference type="EMBL" id="KAJ1093256.1"/>
    </source>
</evidence>
<feature type="region of interest" description="Disordered" evidence="1">
    <location>
        <begin position="77"/>
        <end position="107"/>
    </location>
</feature>
<dbReference type="Gene3D" id="3.30.250.20">
    <property type="entry name" value="L1 transposable element, C-terminal domain"/>
    <property type="match status" value="1"/>
</dbReference>
<dbReference type="AlphaFoldDB" id="A0AAV7LNW9"/>
<name>A0AAV7LNW9_PLEWA</name>
<keyword evidence="3" id="KW-1185">Reference proteome</keyword>
<dbReference type="Proteomes" id="UP001066276">
    <property type="component" value="Chromosome 11"/>
</dbReference>
<dbReference type="EMBL" id="JANPWB010000015">
    <property type="protein sequence ID" value="KAJ1093256.1"/>
    <property type="molecule type" value="Genomic_DNA"/>
</dbReference>
<protein>
    <submittedName>
        <fullName evidence="2">Uncharacterized protein</fullName>
    </submittedName>
</protein>
<evidence type="ECO:0000313" key="3">
    <source>
        <dbReference type="Proteomes" id="UP001066276"/>
    </source>
</evidence>
<sequence length="153" mass="16753">MAGIAALPPKMAAPLPLYERRLRVKGALPTPTPSPGRNIGAPLHSREAPYDMETGPTVVTRVGLRVCPASQSRPVLTRSQGCVPRDPSNRARQRLKVRSGSPPCGEEQRQRAAFSAVKKKLRELGVAYTMQFPDRLRVVTPTGVQFFLMPQKA</sequence>
<comment type="caution">
    <text evidence="2">The sequence shown here is derived from an EMBL/GenBank/DDBJ whole genome shotgun (WGS) entry which is preliminary data.</text>
</comment>
<reference evidence="2" key="1">
    <citation type="journal article" date="2022" name="bioRxiv">
        <title>Sequencing and chromosome-scale assembly of the giantPleurodeles waltlgenome.</title>
        <authorList>
            <person name="Brown T."/>
            <person name="Elewa A."/>
            <person name="Iarovenko S."/>
            <person name="Subramanian E."/>
            <person name="Araus A.J."/>
            <person name="Petzold A."/>
            <person name="Susuki M."/>
            <person name="Suzuki K.-i.T."/>
            <person name="Hayashi T."/>
            <person name="Toyoda A."/>
            <person name="Oliveira C."/>
            <person name="Osipova E."/>
            <person name="Leigh N.D."/>
            <person name="Simon A."/>
            <person name="Yun M.H."/>
        </authorList>
    </citation>
    <scope>NUCLEOTIDE SEQUENCE</scope>
    <source>
        <strain evidence="2">20211129_DDA</strain>
        <tissue evidence="2">Liver</tissue>
    </source>
</reference>
<evidence type="ECO:0000256" key="1">
    <source>
        <dbReference type="SAM" id="MobiDB-lite"/>
    </source>
</evidence>
<gene>
    <name evidence="2" type="ORF">NDU88_006361</name>
</gene>
<feature type="region of interest" description="Disordered" evidence="1">
    <location>
        <begin position="26"/>
        <end position="52"/>
    </location>
</feature>